<dbReference type="AlphaFoldDB" id="A0A2T7CNP8"/>
<dbReference type="Proteomes" id="UP000244336">
    <property type="component" value="Chromosome 8"/>
</dbReference>
<evidence type="ECO:0000313" key="4">
    <source>
        <dbReference type="Proteomes" id="UP000244336"/>
    </source>
</evidence>
<sequence length="136" mass="14601">MMRPSCKILVARYWAVDQSPRITEQTRKTRENPQLYFLSACLAEAAAIIVGAPISPQSMSPSGRPSSPPHAALAKSLNTDAGTVAAPQLQCRRGRRAAQHCACAQASSRCRLRPTPPTSITASLRNTPAHLVLSQV</sequence>
<organism evidence="3 4">
    <name type="scientific">Panicum hallii var. hallii</name>
    <dbReference type="NCBI Taxonomy" id="1504633"/>
    <lineage>
        <taxon>Eukaryota</taxon>
        <taxon>Viridiplantae</taxon>
        <taxon>Streptophyta</taxon>
        <taxon>Embryophyta</taxon>
        <taxon>Tracheophyta</taxon>
        <taxon>Spermatophyta</taxon>
        <taxon>Magnoliopsida</taxon>
        <taxon>Liliopsida</taxon>
        <taxon>Poales</taxon>
        <taxon>Poaceae</taxon>
        <taxon>PACMAD clade</taxon>
        <taxon>Panicoideae</taxon>
        <taxon>Panicodae</taxon>
        <taxon>Paniceae</taxon>
        <taxon>Panicinae</taxon>
        <taxon>Panicum</taxon>
        <taxon>Panicum sect. Panicum</taxon>
    </lineage>
</organism>
<dbReference type="Gramene" id="PUZ44944">
    <property type="protein sequence ID" value="PUZ44944"/>
    <property type="gene ID" value="GQ55_8G179300"/>
</dbReference>
<feature type="compositionally biased region" description="Low complexity" evidence="1">
    <location>
        <begin position="55"/>
        <end position="65"/>
    </location>
</feature>
<keyword evidence="2" id="KW-1133">Transmembrane helix</keyword>
<gene>
    <name evidence="3" type="ORF">GQ55_8G179300</name>
</gene>
<keyword evidence="4" id="KW-1185">Reference proteome</keyword>
<keyword evidence="2" id="KW-0472">Membrane</keyword>
<dbReference type="EMBL" id="CM009756">
    <property type="protein sequence ID" value="PUZ44944.1"/>
    <property type="molecule type" value="Genomic_DNA"/>
</dbReference>
<reference evidence="3 4" key="1">
    <citation type="submission" date="2018-04" db="EMBL/GenBank/DDBJ databases">
        <title>WGS assembly of Panicum hallii var. hallii HAL2.</title>
        <authorList>
            <person name="Lovell J."/>
            <person name="Jenkins J."/>
            <person name="Lowry D."/>
            <person name="Mamidi S."/>
            <person name="Sreedasyam A."/>
            <person name="Weng X."/>
            <person name="Barry K."/>
            <person name="Bonette J."/>
            <person name="Campitelli B."/>
            <person name="Daum C."/>
            <person name="Gordon S."/>
            <person name="Gould B."/>
            <person name="Lipzen A."/>
            <person name="MacQueen A."/>
            <person name="Palacio-Mejia J."/>
            <person name="Plott C."/>
            <person name="Shakirov E."/>
            <person name="Shu S."/>
            <person name="Yoshinaga Y."/>
            <person name="Zane M."/>
            <person name="Rokhsar D."/>
            <person name="Grimwood J."/>
            <person name="Schmutz J."/>
            <person name="Juenger T."/>
        </authorList>
    </citation>
    <scope>NUCLEOTIDE SEQUENCE [LARGE SCALE GENOMIC DNA]</scope>
    <source>
        <strain evidence="4">cv. HAL2</strain>
    </source>
</reference>
<feature type="transmembrane region" description="Helical" evidence="2">
    <location>
        <begin position="35"/>
        <end position="54"/>
    </location>
</feature>
<evidence type="ECO:0000256" key="2">
    <source>
        <dbReference type="SAM" id="Phobius"/>
    </source>
</evidence>
<keyword evidence="2" id="KW-0812">Transmembrane</keyword>
<protein>
    <submittedName>
        <fullName evidence="3">Uncharacterized protein</fullName>
    </submittedName>
</protein>
<proteinExistence type="predicted"/>
<evidence type="ECO:0000256" key="1">
    <source>
        <dbReference type="SAM" id="MobiDB-lite"/>
    </source>
</evidence>
<evidence type="ECO:0000313" key="3">
    <source>
        <dbReference type="EMBL" id="PUZ44944.1"/>
    </source>
</evidence>
<feature type="region of interest" description="Disordered" evidence="1">
    <location>
        <begin position="54"/>
        <end position="76"/>
    </location>
</feature>
<accession>A0A2T7CNP8</accession>
<name>A0A2T7CNP8_9POAL</name>